<dbReference type="EMBL" id="KI536978">
    <property type="protein sequence ID" value="ESR37489.1"/>
    <property type="molecule type" value="Genomic_DNA"/>
</dbReference>
<keyword evidence="2" id="KW-1185">Reference proteome</keyword>
<accession>V4UDV9</accession>
<gene>
    <name evidence="1" type="ORF">CICLE_v100284282mg</name>
</gene>
<proteinExistence type="predicted"/>
<dbReference type="AlphaFoldDB" id="V4UDV9"/>
<organism evidence="1 2">
    <name type="scientific">Citrus clementina</name>
    <name type="common">Clementine</name>
    <name type="synonym">Citrus deliciosa x Citrus sinensis</name>
    <dbReference type="NCBI Taxonomy" id="85681"/>
    <lineage>
        <taxon>Eukaryota</taxon>
        <taxon>Viridiplantae</taxon>
        <taxon>Streptophyta</taxon>
        <taxon>Embryophyta</taxon>
        <taxon>Tracheophyta</taxon>
        <taxon>Spermatophyta</taxon>
        <taxon>Magnoliopsida</taxon>
        <taxon>eudicotyledons</taxon>
        <taxon>Gunneridae</taxon>
        <taxon>Pentapetalae</taxon>
        <taxon>rosids</taxon>
        <taxon>malvids</taxon>
        <taxon>Sapindales</taxon>
        <taxon>Rutaceae</taxon>
        <taxon>Aurantioideae</taxon>
        <taxon>Citrus</taxon>
    </lineage>
</organism>
<sequence>MASHRIGAAGGLSHDSA</sequence>
<dbReference type="KEGG" id="cic:CICLE_v100284282m"/>
<name>V4UDV9_CITCL</name>
<protein>
    <submittedName>
        <fullName evidence="1">Uncharacterized protein</fullName>
    </submittedName>
</protein>
<dbReference type="Proteomes" id="UP000030687">
    <property type="component" value="Unassembled WGS sequence"/>
</dbReference>
<dbReference type="InParanoid" id="V4UDV9"/>
<reference evidence="1 2" key="1">
    <citation type="submission" date="2013-10" db="EMBL/GenBank/DDBJ databases">
        <authorList>
            <consortium name="International Citrus Genome Consortium"/>
            <person name="Jenkins J."/>
            <person name="Schmutz J."/>
            <person name="Prochnik S."/>
            <person name="Rokhsar D."/>
            <person name="Gmitter F."/>
            <person name="Ollitrault P."/>
            <person name="Machado M."/>
            <person name="Talon M."/>
            <person name="Wincker P."/>
            <person name="Jaillon O."/>
            <person name="Morgante M."/>
        </authorList>
    </citation>
    <scope>NUCLEOTIDE SEQUENCE</scope>
    <source>
        <strain evidence="2">cv. Clemenules</strain>
    </source>
</reference>
<feature type="non-terminal residue" evidence="1">
    <location>
        <position position="17"/>
    </location>
</feature>
<evidence type="ECO:0000313" key="2">
    <source>
        <dbReference type="Proteomes" id="UP000030687"/>
    </source>
</evidence>
<evidence type="ECO:0000313" key="1">
    <source>
        <dbReference type="EMBL" id="ESR37489.1"/>
    </source>
</evidence>